<accession>A0ABZ1L4M7</accession>
<gene>
    <name evidence="1" type="ORF">OG814_08760</name>
</gene>
<dbReference type="EMBL" id="CP108188">
    <property type="protein sequence ID" value="WTR69337.1"/>
    <property type="molecule type" value="Genomic_DNA"/>
</dbReference>
<dbReference type="InterPro" id="IPR011045">
    <property type="entry name" value="N2O_reductase_N"/>
</dbReference>
<dbReference type="InterPro" id="IPR015943">
    <property type="entry name" value="WD40/YVTN_repeat-like_dom_sf"/>
</dbReference>
<organism evidence="1 2">
    <name type="scientific">Streptomyces zaomyceticus</name>
    <dbReference type="NCBI Taxonomy" id="68286"/>
    <lineage>
        <taxon>Bacteria</taxon>
        <taxon>Bacillati</taxon>
        <taxon>Actinomycetota</taxon>
        <taxon>Actinomycetes</taxon>
        <taxon>Kitasatosporales</taxon>
        <taxon>Streptomycetaceae</taxon>
        <taxon>Streptomyces</taxon>
    </lineage>
</organism>
<name>A0ABZ1L4M7_9ACTN</name>
<dbReference type="RefSeq" id="WP_406333981.1">
    <property type="nucleotide sequence ID" value="NZ_CP108188.1"/>
</dbReference>
<dbReference type="Proteomes" id="UP001622594">
    <property type="component" value="Chromosome"/>
</dbReference>
<dbReference type="InterPro" id="IPR051200">
    <property type="entry name" value="Host-pathogen_enzymatic-act"/>
</dbReference>
<dbReference type="PANTHER" id="PTHR47197:SF3">
    <property type="entry name" value="DIHYDRO-HEME D1 DEHYDROGENASE"/>
    <property type="match status" value="1"/>
</dbReference>
<dbReference type="PANTHER" id="PTHR47197">
    <property type="entry name" value="PROTEIN NIRF"/>
    <property type="match status" value="1"/>
</dbReference>
<proteinExistence type="predicted"/>
<evidence type="ECO:0000313" key="1">
    <source>
        <dbReference type="EMBL" id="WTR69337.1"/>
    </source>
</evidence>
<keyword evidence="2" id="KW-1185">Reference proteome</keyword>
<evidence type="ECO:0000313" key="2">
    <source>
        <dbReference type="Proteomes" id="UP001622594"/>
    </source>
</evidence>
<dbReference type="Gene3D" id="2.130.10.10">
    <property type="entry name" value="YVTN repeat-like/Quinoprotein amine dehydrogenase"/>
    <property type="match status" value="2"/>
</dbReference>
<protein>
    <submittedName>
        <fullName evidence="1">YncE family protein</fullName>
    </submittedName>
</protein>
<sequence length="350" mass="37531">MQQSPRAGREGDVLAVVSQSGPTVSFFETASDRYLGDVQVPAEPHELCFDPVRRMLWCTLTYHSGYYHANGGRRTELAVIDPLTRRIVEIVDLAPEHGPHGLALDPVRGRLYVSVEGADDRPGGVVVVDTETRRPLGRIDTDAPGPHWFAIDPAGRTGYATNKEAPFVSVVDLDRGVLTAKVEVPGSEGLAVSADGGLVFVAAPYADFSGPTEERPPTGIRVVDTRTATVVDTLPTGDIVLPVHLTSTGRLLAGEVRTVPDPDSRLGRQAPGRLSVFRADKRERLGDLEVDLFPLTITSSPDGRLAFVACVVSSTVDVVDLETLERVARLDIARLGEPGAHGLAYVPRPA</sequence>
<dbReference type="SUPFAM" id="SSF50974">
    <property type="entry name" value="Nitrous oxide reductase, N-terminal domain"/>
    <property type="match status" value="1"/>
</dbReference>
<reference evidence="1 2" key="1">
    <citation type="submission" date="2022-10" db="EMBL/GenBank/DDBJ databases">
        <title>The complete genomes of actinobacterial strains from the NBC collection.</title>
        <authorList>
            <person name="Joergensen T.S."/>
            <person name="Alvarez Arevalo M."/>
            <person name="Sterndorff E.B."/>
            <person name="Faurdal D."/>
            <person name="Vuksanovic O."/>
            <person name="Mourched A.-S."/>
            <person name="Charusanti P."/>
            <person name="Shaw S."/>
            <person name="Blin K."/>
            <person name="Weber T."/>
        </authorList>
    </citation>
    <scope>NUCLEOTIDE SEQUENCE [LARGE SCALE GENOMIC DNA]</scope>
    <source>
        <strain evidence="1 2">NBC_00123</strain>
    </source>
</reference>